<dbReference type="InterPro" id="IPR037673">
    <property type="entry name" value="MSC/AndL"/>
</dbReference>
<keyword evidence="1" id="KW-0472">Membrane</keyword>
<sequence length="127" mass="13493">MSASNVVNATGEAAVEGVNQFVKLLKDFNVIGFALGVMIGNNAAELANSFIDGIIMPTLGPALKRVSGKNMTVNVGGLTFHLEKFFEALMKFFAMALVIFVLLQVGVQMTKPVTWVSVRSVADGVSL</sequence>
<dbReference type="EMBL" id="MN740583">
    <property type="protein sequence ID" value="QHU35117.1"/>
    <property type="molecule type" value="Genomic_DNA"/>
</dbReference>
<organism evidence="2">
    <name type="scientific">viral metagenome</name>
    <dbReference type="NCBI Taxonomy" id="1070528"/>
    <lineage>
        <taxon>unclassified sequences</taxon>
        <taxon>metagenomes</taxon>
        <taxon>organismal metagenomes</taxon>
    </lineage>
</organism>
<keyword evidence="1" id="KW-0812">Transmembrane</keyword>
<accession>A0A6C0LWV1</accession>
<evidence type="ECO:0000313" key="2">
    <source>
        <dbReference type="EMBL" id="QHU35117.1"/>
    </source>
</evidence>
<dbReference type="Gene3D" id="1.10.1200.120">
    <property type="entry name" value="Large-conductance mechanosensitive channel, MscL, domain 1"/>
    <property type="match status" value="1"/>
</dbReference>
<feature type="transmembrane region" description="Helical" evidence="1">
    <location>
        <begin position="88"/>
        <end position="107"/>
    </location>
</feature>
<protein>
    <recommendedName>
        <fullName evidence="3">Large conductance mechanosensitive channel protein</fullName>
    </recommendedName>
</protein>
<dbReference type="SUPFAM" id="SSF81330">
    <property type="entry name" value="Gated mechanosensitive channel"/>
    <property type="match status" value="1"/>
</dbReference>
<evidence type="ECO:0008006" key="3">
    <source>
        <dbReference type="Google" id="ProtNLM"/>
    </source>
</evidence>
<dbReference type="AlphaFoldDB" id="A0A6C0LWV1"/>
<dbReference type="Pfam" id="PF01741">
    <property type="entry name" value="MscL"/>
    <property type="match status" value="1"/>
</dbReference>
<proteinExistence type="predicted"/>
<evidence type="ECO:0000256" key="1">
    <source>
        <dbReference type="SAM" id="Phobius"/>
    </source>
</evidence>
<name>A0A6C0LWV1_9ZZZZ</name>
<reference evidence="2" key="1">
    <citation type="journal article" date="2020" name="Nature">
        <title>Giant virus diversity and host interactions through global metagenomics.</title>
        <authorList>
            <person name="Schulz F."/>
            <person name="Roux S."/>
            <person name="Paez-Espino D."/>
            <person name="Jungbluth S."/>
            <person name="Walsh D.A."/>
            <person name="Denef V.J."/>
            <person name="McMahon K.D."/>
            <person name="Konstantinidis K.T."/>
            <person name="Eloe-Fadrosh E.A."/>
            <person name="Kyrpides N.C."/>
            <person name="Woyke T."/>
        </authorList>
    </citation>
    <scope>NUCLEOTIDE SEQUENCE</scope>
    <source>
        <strain evidence="2">GVMAG-S-1017745-26</strain>
    </source>
</reference>
<dbReference type="InterPro" id="IPR036019">
    <property type="entry name" value="MscL_channel"/>
</dbReference>
<keyword evidence="1" id="KW-1133">Transmembrane helix</keyword>